<dbReference type="Proteomes" id="UP000037109">
    <property type="component" value="Unassembled WGS sequence"/>
</dbReference>
<name>A0A0M0GAF8_SPOGL</name>
<dbReference type="STRING" id="1459.AF332_06020"/>
<keyword evidence="1" id="KW-0472">Membrane</keyword>
<keyword evidence="1" id="KW-1133">Transmembrane helix</keyword>
<organism evidence="2 3">
    <name type="scientific">Sporosarcina globispora</name>
    <name type="common">Bacillus globisporus</name>
    <dbReference type="NCBI Taxonomy" id="1459"/>
    <lineage>
        <taxon>Bacteria</taxon>
        <taxon>Bacillati</taxon>
        <taxon>Bacillota</taxon>
        <taxon>Bacilli</taxon>
        <taxon>Bacillales</taxon>
        <taxon>Caryophanaceae</taxon>
        <taxon>Sporosarcina</taxon>
    </lineage>
</organism>
<dbReference type="PATRIC" id="fig|1459.3.peg.1271"/>
<dbReference type="RefSeq" id="WP_053433784.1">
    <property type="nucleotide sequence ID" value="NZ_LGUF01000007.1"/>
</dbReference>
<feature type="transmembrane region" description="Helical" evidence="1">
    <location>
        <begin position="30"/>
        <end position="47"/>
    </location>
</feature>
<comment type="caution">
    <text evidence="2">The sequence shown here is derived from an EMBL/GenBank/DDBJ whole genome shotgun (WGS) entry which is preliminary data.</text>
</comment>
<evidence type="ECO:0000313" key="3">
    <source>
        <dbReference type="Proteomes" id="UP000037109"/>
    </source>
</evidence>
<protein>
    <recommendedName>
        <fullName evidence="4">Lipoprotein</fullName>
    </recommendedName>
</protein>
<dbReference type="PROSITE" id="PS51257">
    <property type="entry name" value="PROKAR_LIPOPROTEIN"/>
    <property type="match status" value="1"/>
</dbReference>
<dbReference type="EMBL" id="LGUF01000007">
    <property type="protein sequence ID" value="KON86421.1"/>
    <property type="molecule type" value="Genomic_DNA"/>
</dbReference>
<reference evidence="3" key="1">
    <citation type="submission" date="2015-07" db="EMBL/GenBank/DDBJ databases">
        <title>Fjat-10036 dsm4.</title>
        <authorList>
            <person name="Liu B."/>
            <person name="Wang J."/>
            <person name="Zhu Y."/>
            <person name="Liu G."/>
            <person name="Chen Q."/>
            <person name="Chen Z."/>
            <person name="Lan J."/>
            <person name="Che J."/>
            <person name="Ge C."/>
            <person name="Shi H."/>
            <person name="Pan Z."/>
            <person name="Liu X."/>
        </authorList>
    </citation>
    <scope>NUCLEOTIDE SEQUENCE [LARGE SCALE GENOMIC DNA]</scope>
    <source>
        <strain evidence="3">DSM 4</strain>
    </source>
</reference>
<evidence type="ECO:0008006" key="4">
    <source>
        <dbReference type="Google" id="ProtNLM"/>
    </source>
</evidence>
<keyword evidence="3" id="KW-1185">Reference proteome</keyword>
<keyword evidence="1" id="KW-0812">Transmembrane</keyword>
<proteinExistence type="predicted"/>
<accession>A0A0M0GAF8</accession>
<evidence type="ECO:0000313" key="2">
    <source>
        <dbReference type="EMBL" id="KON86421.1"/>
    </source>
</evidence>
<evidence type="ECO:0000256" key="1">
    <source>
        <dbReference type="SAM" id="Phobius"/>
    </source>
</evidence>
<sequence>MRKIKACHYSLLFTFFSTCILYFLFGLSTITVSCLFSGIILSIINLIEDEMKPFRQDHNG</sequence>
<gene>
    <name evidence="2" type="ORF">AF332_06020</name>
</gene>
<dbReference type="AlphaFoldDB" id="A0A0M0GAF8"/>
<dbReference type="OrthoDB" id="2934704at2"/>